<name>C9YGR0_CURXX</name>
<gene>
    <name evidence="2" type="ORF">Csp_B19600</name>
</gene>
<evidence type="ECO:0000313" key="2">
    <source>
        <dbReference type="EMBL" id="CBA33546.1"/>
    </source>
</evidence>
<keyword evidence="1" id="KW-1133">Transmembrane helix</keyword>
<organism evidence="2">
    <name type="scientific">Curvibacter symbiont subsp. Hydra magnipapillata</name>
    <dbReference type="NCBI Taxonomy" id="667019"/>
    <lineage>
        <taxon>Bacteria</taxon>
        <taxon>Pseudomonadati</taxon>
        <taxon>Pseudomonadota</taxon>
        <taxon>Betaproteobacteria</taxon>
        <taxon>Burkholderiales</taxon>
        <taxon>Comamonadaceae</taxon>
        <taxon>Curvibacter</taxon>
    </lineage>
</organism>
<accession>C9YGR0</accession>
<protein>
    <recommendedName>
        <fullName evidence="3">Transmembrane protein</fullName>
    </recommendedName>
</protein>
<proteinExistence type="predicted"/>
<keyword evidence="1" id="KW-0472">Membrane</keyword>
<dbReference type="AlphaFoldDB" id="C9YGR0"/>
<evidence type="ECO:0000256" key="1">
    <source>
        <dbReference type="SAM" id="Phobius"/>
    </source>
</evidence>
<evidence type="ECO:0008006" key="3">
    <source>
        <dbReference type="Google" id="ProtNLM"/>
    </source>
</evidence>
<keyword evidence="1" id="KW-0812">Transmembrane</keyword>
<reference evidence="2" key="1">
    <citation type="journal article" date="2010" name="Nature">
        <title>The Dynamic genome of Hydra.</title>
        <authorList>
            <person name="Chapman J.A."/>
            <person name="Kirkness E.F."/>
            <person name="Simakov O."/>
            <person name="Hampson S.E."/>
            <person name="Mitros T."/>
            <person name="Weinmaier T."/>
            <person name="Rattei T."/>
            <person name="Balasubramanian P.G."/>
            <person name="Borman J."/>
            <person name="Busam D."/>
            <person name="Disbennett K."/>
            <person name="Pfannkoch C."/>
            <person name="Sumin N."/>
            <person name="Sutton G."/>
            <person name="Viswanathan L."/>
            <person name="Walenz B."/>
            <person name="Goodstein D.M."/>
            <person name="Hellsten U."/>
            <person name="Kawashima T."/>
            <person name="Prochnik S.E."/>
            <person name="Putnam N.H."/>
            <person name="Shu S."/>
            <person name="Blumberg B."/>
            <person name="Dana C.E."/>
            <person name="Gee L."/>
            <person name="Kibler D.F."/>
            <person name="Law L."/>
            <person name="Lindgens D."/>
            <person name="Martinez D.E."/>
            <person name="Peng J."/>
            <person name="Wigge P.A."/>
            <person name="Bertulat B."/>
            <person name="Guder C."/>
            <person name="Nakamura Y."/>
            <person name="Ozbek S."/>
            <person name="Watanabe H."/>
            <person name="Khalturin K."/>
            <person name="Hemmrich G."/>
            <person name="Franke A."/>
            <person name="Augustin R."/>
            <person name="Fraune S."/>
            <person name="Hayakawa E."/>
            <person name="Hayakawa S."/>
            <person name="Hirose M."/>
            <person name="Hwang J."/>
            <person name="Ikeo K."/>
            <person name="Nishimiya-Fujisawa C."/>
            <person name="Ogura A."/>
            <person name="Takahashi T."/>
            <person name="Steinmetz P.R."/>
            <person name="Zhang X."/>
            <person name="Aufschnaiter R."/>
            <person name="Eder M.K."/>
            <person name="Gorny A.K."/>
            <person name="Salvenmoser W."/>
            <person name="Heimberg A.M."/>
            <person name="Wheeler B.M."/>
            <person name="Peterson K.J."/>
            <person name="Boettger A."/>
            <person name="Tischler P."/>
            <person name="Wolf A."/>
            <person name="Gojobori T."/>
            <person name="Remington K.A."/>
            <person name="Strausberg R.L."/>
            <person name="Venter J."/>
            <person name="Technau U."/>
            <person name="Hobmayer B."/>
            <person name="Bosch T.C."/>
            <person name="Holstein T.W."/>
            <person name="Fujisawa T."/>
            <person name="Bode H.R."/>
            <person name="David C.N."/>
            <person name="Rokhsar D.S."/>
            <person name="Steele R.E."/>
        </authorList>
    </citation>
    <scope>NUCLEOTIDE SEQUENCE</scope>
</reference>
<dbReference type="EMBL" id="FN543108">
    <property type="protein sequence ID" value="CBA33546.1"/>
    <property type="molecule type" value="Genomic_DNA"/>
</dbReference>
<feature type="transmembrane region" description="Helical" evidence="1">
    <location>
        <begin position="6"/>
        <end position="25"/>
    </location>
</feature>
<sequence>MNKGLPQWLLITLVLAFAGLGLMLFDAREDLHTYQTYFRDKSPDVSLRIGELSTRMDEAAFRKHFESVPIQCVAEQSTLGDRLCYSSIDSADGLPALTLLAFLNKGKLAFVIVQVPWWRHGAWLKSLKLKFGSFQKAGVTGDERGAVLRWALDNGFLEMSQKRAFNPLAWSTVMWTGTPSQ</sequence>